<reference evidence="2 3" key="1">
    <citation type="submission" date="2018-11" db="EMBL/GenBank/DDBJ databases">
        <authorList>
            <consortium name="Pathogen Informatics"/>
        </authorList>
    </citation>
    <scope>NUCLEOTIDE SEQUENCE [LARGE SCALE GENOMIC DNA]</scope>
</reference>
<dbReference type="EMBL" id="UZAH01042211">
    <property type="protein sequence ID" value="VDP61391.1"/>
    <property type="molecule type" value="Genomic_DNA"/>
</dbReference>
<sequence length="90" mass="9965">MSFSPAKVVSDLLADFGVIDHNDAPTREEKKIARRSDASTDEESDWNHCDDEGEENSSTTHENVIHFDTNIPAGVTSLIQPLDVFFSSAR</sequence>
<feature type="compositionally biased region" description="Basic and acidic residues" evidence="1">
    <location>
        <begin position="23"/>
        <end position="38"/>
    </location>
</feature>
<organism evidence="3 4">
    <name type="scientific">Heligmosomoides polygyrus</name>
    <name type="common">Parasitic roundworm</name>
    <dbReference type="NCBI Taxonomy" id="6339"/>
    <lineage>
        <taxon>Eukaryota</taxon>
        <taxon>Metazoa</taxon>
        <taxon>Ecdysozoa</taxon>
        <taxon>Nematoda</taxon>
        <taxon>Chromadorea</taxon>
        <taxon>Rhabditida</taxon>
        <taxon>Rhabditina</taxon>
        <taxon>Rhabditomorpha</taxon>
        <taxon>Strongyloidea</taxon>
        <taxon>Heligmosomidae</taxon>
        <taxon>Heligmosomoides</taxon>
    </lineage>
</organism>
<evidence type="ECO:0000313" key="2">
    <source>
        <dbReference type="EMBL" id="VDP61391.1"/>
    </source>
</evidence>
<evidence type="ECO:0000313" key="4">
    <source>
        <dbReference type="WBParaSite" id="HPBE_0002715901-mRNA-1"/>
    </source>
</evidence>
<accession>A0A183GWT9</accession>
<accession>A0A3P8EWS8</accession>
<reference evidence="4" key="2">
    <citation type="submission" date="2019-09" db="UniProtKB">
        <authorList>
            <consortium name="WormBaseParasite"/>
        </authorList>
    </citation>
    <scope>IDENTIFICATION</scope>
</reference>
<evidence type="ECO:0000313" key="3">
    <source>
        <dbReference type="Proteomes" id="UP000050761"/>
    </source>
</evidence>
<name>A0A183GWT9_HELPZ</name>
<dbReference type="AlphaFoldDB" id="A0A183GWT9"/>
<protein>
    <submittedName>
        <fullName evidence="2 4">Uncharacterized protein</fullName>
    </submittedName>
</protein>
<dbReference type="WBParaSite" id="HPBE_0002715901-mRNA-1">
    <property type="protein sequence ID" value="HPBE_0002715901-mRNA-1"/>
    <property type="gene ID" value="HPBE_0002715901"/>
</dbReference>
<dbReference type="Proteomes" id="UP000050761">
    <property type="component" value="Unassembled WGS sequence"/>
</dbReference>
<feature type="region of interest" description="Disordered" evidence="1">
    <location>
        <begin position="23"/>
        <end position="61"/>
    </location>
</feature>
<gene>
    <name evidence="2" type="ORF">HPBE_LOCUS27158</name>
</gene>
<proteinExistence type="predicted"/>
<keyword evidence="3" id="KW-1185">Reference proteome</keyword>
<evidence type="ECO:0000256" key="1">
    <source>
        <dbReference type="SAM" id="MobiDB-lite"/>
    </source>
</evidence>